<proteinExistence type="predicted"/>
<gene>
    <name evidence="1" type="ORF">BDN72DRAFT_284140</name>
</gene>
<evidence type="ECO:0000313" key="2">
    <source>
        <dbReference type="Proteomes" id="UP000308600"/>
    </source>
</evidence>
<accession>A0ACD3B495</accession>
<reference evidence="1 2" key="1">
    <citation type="journal article" date="2019" name="Nat. Ecol. Evol.">
        <title>Megaphylogeny resolves global patterns of mushroom evolution.</title>
        <authorList>
            <person name="Varga T."/>
            <person name="Krizsan K."/>
            <person name="Foldi C."/>
            <person name="Dima B."/>
            <person name="Sanchez-Garcia M."/>
            <person name="Sanchez-Ramirez S."/>
            <person name="Szollosi G.J."/>
            <person name="Szarkandi J.G."/>
            <person name="Papp V."/>
            <person name="Albert L."/>
            <person name="Andreopoulos W."/>
            <person name="Angelini C."/>
            <person name="Antonin V."/>
            <person name="Barry K.W."/>
            <person name="Bougher N.L."/>
            <person name="Buchanan P."/>
            <person name="Buyck B."/>
            <person name="Bense V."/>
            <person name="Catcheside P."/>
            <person name="Chovatia M."/>
            <person name="Cooper J."/>
            <person name="Damon W."/>
            <person name="Desjardin D."/>
            <person name="Finy P."/>
            <person name="Geml J."/>
            <person name="Haridas S."/>
            <person name="Hughes K."/>
            <person name="Justo A."/>
            <person name="Karasinski D."/>
            <person name="Kautmanova I."/>
            <person name="Kiss B."/>
            <person name="Kocsube S."/>
            <person name="Kotiranta H."/>
            <person name="LaButti K.M."/>
            <person name="Lechner B.E."/>
            <person name="Liimatainen K."/>
            <person name="Lipzen A."/>
            <person name="Lukacs Z."/>
            <person name="Mihaltcheva S."/>
            <person name="Morgado L.N."/>
            <person name="Niskanen T."/>
            <person name="Noordeloos M.E."/>
            <person name="Ohm R.A."/>
            <person name="Ortiz-Santana B."/>
            <person name="Ovrebo C."/>
            <person name="Racz N."/>
            <person name="Riley R."/>
            <person name="Savchenko A."/>
            <person name="Shiryaev A."/>
            <person name="Soop K."/>
            <person name="Spirin V."/>
            <person name="Szebenyi C."/>
            <person name="Tomsovsky M."/>
            <person name="Tulloss R.E."/>
            <person name="Uehling J."/>
            <person name="Grigoriev I.V."/>
            <person name="Vagvolgyi C."/>
            <person name="Papp T."/>
            <person name="Martin F.M."/>
            <person name="Miettinen O."/>
            <person name="Hibbett D.S."/>
            <person name="Nagy L.G."/>
        </authorList>
    </citation>
    <scope>NUCLEOTIDE SEQUENCE [LARGE SCALE GENOMIC DNA]</scope>
    <source>
        <strain evidence="1 2">NL-1719</strain>
    </source>
</reference>
<keyword evidence="2" id="KW-1185">Reference proteome</keyword>
<dbReference type="Proteomes" id="UP000308600">
    <property type="component" value="Unassembled WGS sequence"/>
</dbReference>
<organism evidence="1 2">
    <name type="scientific">Pluteus cervinus</name>
    <dbReference type="NCBI Taxonomy" id="181527"/>
    <lineage>
        <taxon>Eukaryota</taxon>
        <taxon>Fungi</taxon>
        <taxon>Dikarya</taxon>
        <taxon>Basidiomycota</taxon>
        <taxon>Agaricomycotina</taxon>
        <taxon>Agaricomycetes</taxon>
        <taxon>Agaricomycetidae</taxon>
        <taxon>Agaricales</taxon>
        <taxon>Pluteineae</taxon>
        <taxon>Pluteaceae</taxon>
        <taxon>Pluteus</taxon>
    </lineage>
</organism>
<name>A0ACD3B495_9AGAR</name>
<evidence type="ECO:0000313" key="1">
    <source>
        <dbReference type="EMBL" id="TFK72858.1"/>
    </source>
</evidence>
<protein>
    <submittedName>
        <fullName evidence="1">Uncharacterized protein</fullName>
    </submittedName>
</protein>
<dbReference type="EMBL" id="ML208281">
    <property type="protein sequence ID" value="TFK72858.1"/>
    <property type="molecule type" value="Genomic_DNA"/>
</dbReference>
<sequence length="97" mass="10648">MNPGTASLRDCYIRKNRLIVAFNVQLRHQQRLFLGPSVVVYAALCVLSRMVHPAGGFLWPLLPCRTQKNRNVSLINDHVGGPCGHLMGTAGPQDIGI</sequence>